<name>A0ABN3PHY1_9ACTN</name>
<evidence type="ECO:0000313" key="5">
    <source>
        <dbReference type="EMBL" id="GAA2586426.1"/>
    </source>
</evidence>
<keyword evidence="1" id="KW-0805">Transcription regulation</keyword>
<sequence length="122" mass="13889">MGYAFSMDEVMNAIADPVRREILSLLHGEPRTAGDLASRFPISRPAVSRHLRVLRESGLVHDRLVGRQRVYSLDPAPLTGLAEWIALLRSPTGWHHRLDALETEVRRTTRERTRRTPKENSA</sequence>
<evidence type="ECO:0000256" key="1">
    <source>
        <dbReference type="ARBA" id="ARBA00023015"/>
    </source>
</evidence>
<dbReference type="InterPro" id="IPR011991">
    <property type="entry name" value="ArsR-like_HTH"/>
</dbReference>
<accession>A0ABN3PHY1</accession>
<evidence type="ECO:0000313" key="6">
    <source>
        <dbReference type="Proteomes" id="UP001501509"/>
    </source>
</evidence>
<proteinExistence type="predicted"/>
<dbReference type="InterPro" id="IPR036390">
    <property type="entry name" value="WH_DNA-bd_sf"/>
</dbReference>
<dbReference type="SMART" id="SM00418">
    <property type="entry name" value="HTH_ARSR"/>
    <property type="match status" value="1"/>
</dbReference>
<dbReference type="SUPFAM" id="SSF46785">
    <property type="entry name" value="Winged helix' DNA-binding domain"/>
    <property type="match status" value="1"/>
</dbReference>
<keyword evidence="3" id="KW-0804">Transcription</keyword>
<dbReference type="PANTHER" id="PTHR33154:SF33">
    <property type="entry name" value="TRANSCRIPTIONAL REPRESSOR SDPR"/>
    <property type="match status" value="1"/>
</dbReference>
<reference evidence="5 6" key="1">
    <citation type="journal article" date="2019" name="Int. J. Syst. Evol. Microbiol.">
        <title>The Global Catalogue of Microorganisms (GCM) 10K type strain sequencing project: providing services to taxonomists for standard genome sequencing and annotation.</title>
        <authorList>
            <consortium name="The Broad Institute Genomics Platform"/>
            <consortium name="The Broad Institute Genome Sequencing Center for Infectious Disease"/>
            <person name="Wu L."/>
            <person name="Ma J."/>
        </authorList>
    </citation>
    <scope>NUCLEOTIDE SEQUENCE [LARGE SCALE GENOMIC DNA]</scope>
    <source>
        <strain evidence="5 6">JCM 6833</strain>
    </source>
</reference>
<dbReference type="Pfam" id="PF12840">
    <property type="entry name" value="HTH_20"/>
    <property type="match status" value="1"/>
</dbReference>
<keyword evidence="2" id="KW-0238">DNA-binding</keyword>
<comment type="caution">
    <text evidence="5">The sequence shown here is derived from an EMBL/GenBank/DDBJ whole genome shotgun (WGS) entry which is preliminary data.</text>
</comment>
<dbReference type="Gene3D" id="1.10.10.10">
    <property type="entry name" value="Winged helix-like DNA-binding domain superfamily/Winged helix DNA-binding domain"/>
    <property type="match status" value="1"/>
</dbReference>
<dbReference type="InterPro" id="IPR001845">
    <property type="entry name" value="HTH_ArsR_DNA-bd_dom"/>
</dbReference>
<evidence type="ECO:0000256" key="2">
    <source>
        <dbReference type="ARBA" id="ARBA00023125"/>
    </source>
</evidence>
<dbReference type="Proteomes" id="UP001501509">
    <property type="component" value="Unassembled WGS sequence"/>
</dbReference>
<dbReference type="CDD" id="cd00090">
    <property type="entry name" value="HTH_ARSR"/>
    <property type="match status" value="1"/>
</dbReference>
<dbReference type="InterPro" id="IPR036388">
    <property type="entry name" value="WH-like_DNA-bd_sf"/>
</dbReference>
<organism evidence="5 6">
    <name type="scientific">Actinomadura fulvescens</name>
    <dbReference type="NCBI Taxonomy" id="46160"/>
    <lineage>
        <taxon>Bacteria</taxon>
        <taxon>Bacillati</taxon>
        <taxon>Actinomycetota</taxon>
        <taxon>Actinomycetes</taxon>
        <taxon>Streptosporangiales</taxon>
        <taxon>Thermomonosporaceae</taxon>
        <taxon>Actinomadura</taxon>
    </lineage>
</organism>
<dbReference type="InterPro" id="IPR051081">
    <property type="entry name" value="HTH_MetalResp_TranReg"/>
</dbReference>
<evidence type="ECO:0000259" key="4">
    <source>
        <dbReference type="PROSITE" id="PS50987"/>
    </source>
</evidence>
<keyword evidence="6" id="KW-1185">Reference proteome</keyword>
<dbReference type="PANTHER" id="PTHR33154">
    <property type="entry name" value="TRANSCRIPTIONAL REGULATOR, ARSR FAMILY"/>
    <property type="match status" value="1"/>
</dbReference>
<protein>
    <submittedName>
        <fullName evidence="5">Metalloregulator ArsR/SmtB family transcription factor</fullName>
    </submittedName>
</protein>
<dbReference type="PRINTS" id="PR00778">
    <property type="entry name" value="HTHARSR"/>
</dbReference>
<dbReference type="NCBIfam" id="NF033788">
    <property type="entry name" value="HTH_metalloreg"/>
    <property type="match status" value="1"/>
</dbReference>
<gene>
    <name evidence="5" type="ORF">GCM10010411_18960</name>
</gene>
<dbReference type="EMBL" id="BAAATD010000002">
    <property type="protein sequence ID" value="GAA2586426.1"/>
    <property type="molecule type" value="Genomic_DNA"/>
</dbReference>
<feature type="domain" description="HTH arsR-type" evidence="4">
    <location>
        <begin position="1"/>
        <end position="93"/>
    </location>
</feature>
<evidence type="ECO:0000256" key="3">
    <source>
        <dbReference type="ARBA" id="ARBA00023163"/>
    </source>
</evidence>
<dbReference type="PROSITE" id="PS50987">
    <property type="entry name" value="HTH_ARSR_2"/>
    <property type="match status" value="1"/>
</dbReference>